<evidence type="ECO:0000256" key="4">
    <source>
        <dbReference type="SAM" id="MobiDB-lite"/>
    </source>
</evidence>
<feature type="domain" description="Peptidase C14 caspase" evidence="6">
    <location>
        <begin position="40"/>
        <end position="328"/>
    </location>
</feature>
<sequence length="473" mass="52902">MTPHLRKLSRRISALFAPSLLLADLASILRDRASGSGRQRRALLVGIRDTQDSDYGPIPSAHDDVREMYSLLVDVCHYEPKDIVCLVDDGVSPDPTKENLLRAIDKLVQGVKSGDHIFFHYSGHTTQQLNRSLTEDDGMDEVLIAGDGAQIVDNTLYDRLVAPLPSGSHLVAVLDTCHSGTLLGAHLLDQHDDKHDHPTDLRHYLCNRPGYDKPRHSLFYPTIREVLCVASTAALVPVTLSSSFRFHPWSCLGDCRRRPGPEVARPGKQPVRADVICLSSCQDSQSAWDVSGHATFTACLAHFLRTAPNSTLHDVLKHMTAQVEAMTFKREARGRENRRFVQWALKHARKIEKTSPALLRSLSDPHTVPSVVLPLQPERPAQGHATFILEDLGMRDPAPRTSTARSDPRWQRRPRRPLSQVVERALNLGFLKWGPHHRRKFFLARQDPELSSGKPIDMGRTWMDAVSGQAVSR</sequence>
<keyword evidence="3" id="KW-0378">Hydrolase</keyword>
<dbReference type="InterPro" id="IPR050452">
    <property type="entry name" value="Metacaspase"/>
</dbReference>
<evidence type="ECO:0000256" key="3">
    <source>
        <dbReference type="ARBA" id="ARBA00022807"/>
    </source>
</evidence>
<keyword evidence="3" id="KW-0788">Thiol protease</keyword>
<evidence type="ECO:0000313" key="8">
    <source>
        <dbReference type="Proteomes" id="UP001295794"/>
    </source>
</evidence>
<comment type="caution">
    <text evidence="7">The sequence shown here is derived from an EMBL/GenBank/DDBJ whole genome shotgun (WGS) entry which is preliminary data.</text>
</comment>
<dbReference type="GO" id="GO:0004197">
    <property type="term" value="F:cysteine-type endopeptidase activity"/>
    <property type="evidence" value="ECO:0007669"/>
    <property type="project" value="InterPro"/>
</dbReference>
<proteinExistence type="inferred from homology"/>
<feature type="signal peptide" evidence="5">
    <location>
        <begin position="1"/>
        <end position="23"/>
    </location>
</feature>
<dbReference type="EMBL" id="CAVNYO010000444">
    <property type="protein sequence ID" value="CAK5281115.1"/>
    <property type="molecule type" value="Genomic_DNA"/>
</dbReference>
<evidence type="ECO:0000313" key="7">
    <source>
        <dbReference type="EMBL" id="CAK5281115.1"/>
    </source>
</evidence>
<dbReference type="InterPro" id="IPR011600">
    <property type="entry name" value="Pept_C14_caspase"/>
</dbReference>
<gene>
    <name evidence="7" type="ORF">MYCIT1_LOCUS32005</name>
</gene>
<dbReference type="InterPro" id="IPR029030">
    <property type="entry name" value="Caspase-like_dom_sf"/>
</dbReference>
<reference evidence="7" key="1">
    <citation type="submission" date="2023-11" db="EMBL/GenBank/DDBJ databases">
        <authorList>
            <person name="De Vega J J."/>
            <person name="De Vega J J."/>
        </authorList>
    </citation>
    <scope>NUCLEOTIDE SEQUENCE</scope>
</reference>
<organism evidence="7 8">
    <name type="scientific">Mycena citricolor</name>
    <dbReference type="NCBI Taxonomy" id="2018698"/>
    <lineage>
        <taxon>Eukaryota</taxon>
        <taxon>Fungi</taxon>
        <taxon>Dikarya</taxon>
        <taxon>Basidiomycota</taxon>
        <taxon>Agaricomycotina</taxon>
        <taxon>Agaricomycetes</taxon>
        <taxon>Agaricomycetidae</taxon>
        <taxon>Agaricales</taxon>
        <taxon>Marasmiineae</taxon>
        <taxon>Mycenaceae</taxon>
        <taxon>Mycena</taxon>
    </lineage>
</organism>
<dbReference type="Gene3D" id="3.40.50.12660">
    <property type="match status" value="2"/>
</dbReference>
<evidence type="ECO:0000256" key="1">
    <source>
        <dbReference type="ARBA" id="ARBA00009005"/>
    </source>
</evidence>
<dbReference type="Pfam" id="PF00656">
    <property type="entry name" value="Peptidase_C14"/>
    <property type="match status" value="1"/>
</dbReference>
<feature type="region of interest" description="Disordered" evidence="4">
    <location>
        <begin position="395"/>
        <end position="416"/>
    </location>
</feature>
<keyword evidence="5" id="KW-0732">Signal</keyword>
<dbReference type="GO" id="GO:0006508">
    <property type="term" value="P:proteolysis"/>
    <property type="evidence" value="ECO:0007669"/>
    <property type="project" value="InterPro"/>
</dbReference>
<keyword evidence="3" id="KW-0645">Protease</keyword>
<dbReference type="PANTHER" id="PTHR48104">
    <property type="entry name" value="METACASPASE-4"/>
    <property type="match status" value="1"/>
</dbReference>
<dbReference type="PANTHER" id="PTHR48104:SF30">
    <property type="entry name" value="METACASPASE-1"/>
    <property type="match status" value="1"/>
</dbReference>
<evidence type="ECO:0000256" key="5">
    <source>
        <dbReference type="SAM" id="SignalP"/>
    </source>
</evidence>
<name>A0AAD2HSN2_9AGAR</name>
<protein>
    <recommendedName>
        <fullName evidence="6">Peptidase C14 caspase domain-containing protein</fullName>
    </recommendedName>
</protein>
<dbReference type="AlphaFoldDB" id="A0AAD2HSN2"/>
<dbReference type="GO" id="GO:0005737">
    <property type="term" value="C:cytoplasm"/>
    <property type="evidence" value="ECO:0007669"/>
    <property type="project" value="TreeGrafter"/>
</dbReference>
<comment type="similarity">
    <text evidence="1">Belongs to the peptidase C14B family.</text>
</comment>
<feature type="chain" id="PRO_5042128796" description="Peptidase C14 caspase domain-containing protein" evidence="5">
    <location>
        <begin position="24"/>
        <end position="473"/>
    </location>
</feature>
<evidence type="ECO:0000259" key="6">
    <source>
        <dbReference type="Pfam" id="PF00656"/>
    </source>
</evidence>
<keyword evidence="8" id="KW-1185">Reference proteome</keyword>
<accession>A0AAD2HSN2</accession>
<dbReference type="Proteomes" id="UP001295794">
    <property type="component" value="Unassembled WGS sequence"/>
</dbReference>
<keyword evidence="2" id="KW-0053">Apoptosis</keyword>
<dbReference type="GO" id="GO:0006915">
    <property type="term" value="P:apoptotic process"/>
    <property type="evidence" value="ECO:0007669"/>
    <property type="project" value="UniProtKB-KW"/>
</dbReference>
<evidence type="ECO:0000256" key="2">
    <source>
        <dbReference type="ARBA" id="ARBA00022703"/>
    </source>
</evidence>
<dbReference type="SUPFAM" id="SSF52129">
    <property type="entry name" value="Caspase-like"/>
    <property type="match status" value="1"/>
</dbReference>